<reference evidence="4" key="1">
    <citation type="journal article" date="2014" name="Int. J. Syst. Evol. Microbiol.">
        <title>Complete genome of a new Firmicutes species belonging to the dominant human colonic microbiota ('Ruminococcus bicirculans') reveals two chromosomes and a selective capacity to utilize plant glucans.</title>
        <authorList>
            <consortium name="NISC Comparative Sequencing Program"/>
            <person name="Wegmann U."/>
            <person name="Louis P."/>
            <person name="Goesmann A."/>
            <person name="Henrissat B."/>
            <person name="Duncan S.H."/>
            <person name="Flint H.J."/>
        </authorList>
    </citation>
    <scope>NUCLEOTIDE SEQUENCE</scope>
    <source>
        <strain evidence="4">NBRC 103855</strain>
    </source>
</reference>
<dbReference type="PROSITE" id="PS01137">
    <property type="entry name" value="TATD_1"/>
    <property type="match status" value="1"/>
</dbReference>
<dbReference type="NCBIfam" id="TIGR00010">
    <property type="entry name" value="YchF/TatD family DNA exonuclease"/>
    <property type="match status" value="1"/>
</dbReference>
<dbReference type="InterPro" id="IPR032466">
    <property type="entry name" value="Metal_Hydrolase"/>
</dbReference>
<dbReference type="RefSeq" id="WP_284387754.1">
    <property type="nucleotide sequence ID" value="NZ_BSNG01000001.1"/>
</dbReference>
<reference evidence="4" key="2">
    <citation type="submission" date="2023-01" db="EMBL/GenBank/DDBJ databases">
        <title>Draft genome sequence of Devosia yakushimensis strain NBRC 103855.</title>
        <authorList>
            <person name="Sun Q."/>
            <person name="Mori K."/>
        </authorList>
    </citation>
    <scope>NUCLEOTIDE SEQUENCE</scope>
    <source>
        <strain evidence="4">NBRC 103855</strain>
    </source>
</reference>
<evidence type="ECO:0000256" key="2">
    <source>
        <dbReference type="ARBA" id="ARBA00022723"/>
    </source>
</evidence>
<dbReference type="CDD" id="cd01310">
    <property type="entry name" value="TatD_DNAse"/>
    <property type="match status" value="1"/>
</dbReference>
<gene>
    <name evidence="4" type="ORF">GCM10007913_05890</name>
</gene>
<proteinExistence type="inferred from homology"/>
<dbReference type="InterPro" id="IPR018228">
    <property type="entry name" value="DNase_TatD-rel_CS"/>
</dbReference>
<dbReference type="Proteomes" id="UP001161406">
    <property type="component" value="Unassembled WGS sequence"/>
</dbReference>
<evidence type="ECO:0000313" key="5">
    <source>
        <dbReference type="Proteomes" id="UP001161406"/>
    </source>
</evidence>
<dbReference type="Pfam" id="PF01026">
    <property type="entry name" value="TatD_DNase"/>
    <property type="match status" value="1"/>
</dbReference>
<evidence type="ECO:0000256" key="1">
    <source>
        <dbReference type="ARBA" id="ARBA00009275"/>
    </source>
</evidence>
<accession>A0ABQ5U943</accession>
<evidence type="ECO:0000313" key="4">
    <source>
        <dbReference type="EMBL" id="GLQ08657.1"/>
    </source>
</evidence>
<dbReference type="SUPFAM" id="SSF51556">
    <property type="entry name" value="Metallo-dependent hydrolases"/>
    <property type="match status" value="1"/>
</dbReference>
<dbReference type="PANTHER" id="PTHR46124">
    <property type="entry name" value="D-AMINOACYL-TRNA DEACYLASE"/>
    <property type="match status" value="1"/>
</dbReference>
<protein>
    <submittedName>
        <fullName evidence="4">Deoxyribonuclease</fullName>
    </submittedName>
</protein>
<dbReference type="PANTHER" id="PTHR46124:SF2">
    <property type="entry name" value="D-AMINOACYL-TRNA DEACYLASE"/>
    <property type="match status" value="1"/>
</dbReference>
<comment type="similarity">
    <text evidence="1">Belongs to the metallo-dependent hydrolases superfamily. TatD-type hydrolase family.</text>
</comment>
<dbReference type="InterPro" id="IPR015991">
    <property type="entry name" value="TatD/YcfH-like"/>
</dbReference>
<evidence type="ECO:0000256" key="3">
    <source>
        <dbReference type="ARBA" id="ARBA00022801"/>
    </source>
</evidence>
<keyword evidence="3" id="KW-0378">Hydrolase</keyword>
<keyword evidence="5" id="KW-1185">Reference proteome</keyword>
<dbReference type="PIRSF" id="PIRSF005902">
    <property type="entry name" value="DNase_TatD"/>
    <property type="match status" value="1"/>
</dbReference>
<name>A0ABQ5U943_9HYPH</name>
<keyword evidence="2" id="KW-0479">Metal-binding</keyword>
<dbReference type="InterPro" id="IPR001130">
    <property type="entry name" value="TatD-like"/>
</dbReference>
<dbReference type="Gene3D" id="3.20.20.140">
    <property type="entry name" value="Metal-dependent hydrolases"/>
    <property type="match status" value="1"/>
</dbReference>
<organism evidence="4 5">
    <name type="scientific">Devosia yakushimensis</name>
    <dbReference type="NCBI Taxonomy" id="470028"/>
    <lineage>
        <taxon>Bacteria</taxon>
        <taxon>Pseudomonadati</taxon>
        <taxon>Pseudomonadota</taxon>
        <taxon>Alphaproteobacteria</taxon>
        <taxon>Hyphomicrobiales</taxon>
        <taxon>Devosiaceae</taxon>
        <taxon>Devosia</taxon>
    </lineage>
</organism>
<dbReference type="EMBL" id="BSNG01000001">
    <property type="protein sequence ID" value="GLQ08657.1"/>
    <property type="molecule type" value="Genomic_DNA"/>
</dbReference>
<sequence>MLIDSHCHLDFDEFNPDRDAILARATAAGVDAFLTIGIRVRQFARVLAVAEQYDNVYCTVGTLPHFADEERDVTTAELVAQTAHPKVIGIGEAGLDTFFGNASWDAQIDVFRAHIHAARQTQLPLVIHSVRQDDAMAQILTEESRKGGFPILMHAFSGGPQLAETALSLGAYLSFGGLLTFPENETSRQIAAAAPADRLLVETDAPSLAPVPHQDERNEPALIIHTAQLLADLRHTDLATIGQQTSENFYRLFTKARRSD</sequence>
<comment type="caution">
    <text evidence="4">The sequence shown here is derived from an EMBL/GenBank/DDBJ whole genome shotgun (WGS) entry which is preliminary data.</text>
</comment>